<dbReference type="RefSeq" id="WP_418219491.1">
    <property type="nucleotide sequence ID" value="NZ_CP015702.1"/>
</dbReference>
<dbReference type="EMBL" id="CP015702">
    <property type="protein sequence ID" value="APU86911.1"/>
    <property type="molecule type" value="Genomic_DNA"/>
</dbReference>
<proteinExistence type="predicted"/>
<sequence length="152" mass="17546">MNLKENDNNDSIIVEEYDKIIMNPPFERNQDIEHVLHAFSLLKPGGKVVAIMSEHPFFASDKKSQKFREWLENQEESFSKKLPSGSFLESDRSTGVNARIVTVRKTEERILSIESEKELGFPGKVCNINEYVNSKKVDSKVIFEQLNMFSFI</sequence>
<protein>
    <recommendedName>
        <fullName evidence="2">Methyltransferase small domain-containing protein</fullName>
    </recommendedName>
</protein>
<evidence type="ECO:0000313" key="1">
    <source>
        <dbReference type="EMBL" id="APU86911.1"/>
    </source>
</evidence>
<reference evidence="1" key="1">
    <citation type="submission" date="2016-05" db="EMBL/GenBank/DDBJ databases">
        <authorList>
            <person name="Lavstsen T."/>
            <person name="Jespersen J.S."/>
        </authorList>
    </citation>
    <scope>NUCLEOTIDE SEQUENCE</scope>
    <source>
        <strain evidence="1">CDC69096</strain>
        <plasmid evidence="1">pNPD8_2</plasmid>
    </source>
</reference>
<geneLocation type="plasmid" evidence="1">
    <name>pNPD8_2</name>
</geneLocation>
<evidence type="ECO:0008006" key="2">
    <source>
        <dbReference type="Google" id="ProtNLM"/>
    </source>
</evidence>
<gene>
    <name evidence="1" type="ORF">NPD8_3825</name>
</gene>
<dbReference type="InterPro" id="IPR002052">
    <property type="entry name" value="DNA_methylase_N6_adenine_CS"/>
</dbReference>
<keyword evidence="1" id="KW-0614">Plasmid</keyword>
<dbReference type="AlphaFoldDB" id="A0A1L7JMA8"/>
<dbReference type="Gene3D" id="3.40.50.150">
    <property type="entry name" value="Vaccinia Virus protein VP39"/>
    <property type="match status" value="1"/>
</dbReference>
<dbReference type="CDD" id="cd02440">
    <property type="entry name" value="AdoMet_MTases"/>
    <property type="match status" value="1"/>
</dbReference>
<accession>A0A1L7JMA8</accession>
<dbReference type="GO" id="GO:0003676">
    <property type="term" value="F:nucleic acid binding"/>
    <property type="evidence" value="ECO:0007669"/>
    <property type="project" value="InterPro"/>
</dbReference>
<dbReference type="GO" id="GO:0032259">
    <property type="term" value="P:methylation"/>
    <property type="evidence" value="ECO:0007669"/>
    <property type="project" value="InterPro"/>
</dbReference>
<dbReference type="GO" id="GO:0008168">
    <property type="term" value="F:methyltransferase activity"/>
    <property type="evidence" value="ECO:0007669"/>
    <property type="project" value="InterPro"/>
</dbReference>
<name>A0A1L7JMA8_CLOBO</name>
<dbReference type="SUPFAM" id="SSF53335">
    <property type="entry name" value="S-adenosyl-L-methionine-dependent methyltransferases"/>
    <property type="match status" value="1"/>
</dbReference>
<dbReference type="PROSITE" id="PS00092">
    <property type="entry name" value="N6_MTASE"/>
    <property type="match status" value="1"/>
</dbReference>
<dbReference type="InterPro" id="IPR029063">
    <property type="entry name" value="SAM-dependent_MTases_sf"/>
</dbReference>
<organism evidence="1">
    <name type="scientific">Clostridium botulinum</name>
    <dbReference type="NCBI Taxonomy" id="1491"/>
    <lineage>
        <taxon>Bacteria</taxon>
        <taxon>Bacillati</taxon>
        <taxon>Bacillota</taxon>
        <taxon>Clostridia</taxon>
        <taxon>Eubacteriales</taxon>
        <taxon>Clostridiaceae</taxon>
        <taxon>Clostridium</taxon>
    </lineage>
</organism>